<dbReference type="InterPro" id="IPR038404">
    <property type="entry name" value="TRAP_DctP_sf"/>
</dbReference>
<reference evidence="4" key="1">
    <citation type="submission" date="2017-01" db="EMBL/GenBank/DDBJ databases">
        <authorList>
            <person name="Varghese N."/>
            <person name="Submissions S."/>
        </authorList>
    </citation>
    <scope>NUCLEOTIDE SEQUENCE [LARGE SCALE GENOMIC DNA]</scope>
    <source>
        <strain evidence="4">ATCC 700103</strain>
    </source>
</reference>
<keyword evidence="3" id="KW-0675">Receptor</keyword>
<dbReference type="Gene3D" id="3.40.190.170">
    <property type="entry name" value="Bacterial extracellular solute-binding protein, family 7"/>
    <property type="match status" value="1"/>
</dbReference>
<sequence>MKKTLIITLILVMAITASLTAMAQDTKVLKLSHLNPQQPKEVATAAMAEVFKSMVESGTNGSIEVEIYPNGVLGNERESMEQVQSGVTQSYIASGGGMATFYPMFSIVNIPFSISNYSVAYEVYDGEFGQQMAADIEEKTGFKVLGFGESGGFFQLTNSERPIKTPADMEGLKFRTMTIPIHMEFMRSLGASPTPIAWAELYTALQTGVVDGQHNPIPIIKIGKLEEVQKYLTLTNHMYTPYVWVLNSDFYSSLTSEEQVVVDEAARVANLAGRGVNRLIEASDEGLPYLAEEMEVYKPTAEEMQMFKDAAIPASMEFIEEEYGEEGAQLAQDYLDAIEAAQEKFGM</sequence>
<evidence type="ECO:0000313" key="3">
    <source>
        <dbReference type="EMBL" id="SIR38381.1"/>
    </source>
</evidence>
<dbReference type="InterPro" id="IPR018389">
    <property type="entry name" value="DctP_fam"/>
</dbReference>
<accession>A0A1N7AHC0</accession>
<dbReference type="GO" id="GO:0030246">
    <property type="term" value="F:carbohydrate binding"/>
    <property type="evidence" value="ECO:0007669"/>
    <property type="project" value="TreeGrafter"/>
</dbReference>
<dbReference type="Pfam" id="PF03480">
    <property type="entry name" value="DctP"/>
    <property type="match status" value="1"/>
</dbReference>
<dbReference type="EMBL" id="FTNC01000023">
    <property type="protein sequence ID" value="SIR38381.1"/>
    <property type="molecule type" value="Genomic_DNA"/>
</dbReference>
<feature type="signal peptide" evidence="2">
    <location>
        <begin position="1"/>
        <end position="23"/>
    </location>
</feature>
<gene>
    <name evidence="3" type="ORF">SAMN05421834_12325</name>
</gene>
<dbReference type="PIRSF" id="PIRSF006470">
    <property type="entry name" value="DctB"/>
    <property type="match status" value="1"/>
</dbReference>
<evidence type="ECO:0000256" key="1">
    <source>
        <dbReference type="ARBA" id="ARBA00022729"/>
    </source>
</evidence>
<evidence type="ECO:0000256" key="2">
    <source>
        <dbReference type="SAM" id="SignalP"/>
    </source>
</evidence>
<dbReference type="STRING" id="56779.SAMN05421834_12325"/>
<dbReference type="NCBIfam" id="TIGR00787">
    <property type="entry name" value="dctP"/>
    <property type="match status" value="1"/>
</dbReference>
<dbReference type="InterPro" id="IPR004682">
    <property type="entry name" value="TRAP_DctP"/>
</dbReference>
<dbReference type="OrthoDB" id="9815946at2"/>
<organism evidence="3 4">
    <name type="scientific">Halanaerobium kushneri</name>
    <dbReference type="NCBI Taxonomy" id="56779"/>
    <lineage>
        <taxon>Bacteria</taxon>
        <taxon>Bacillati</taxon>
        <taxon>Bacillota</taxon>
        <taxon>Clostridia</taxon>
        <taxon>Halanaerobiales</taxon>
        <taxon>Halanaerobiaceae</taxon>
        <taxon>Halanaerobium</taxon>
    </lineage>
</organism>
<evidence type="ECO:0000313" key="4">
    <source>
        <dbReference type="Proteomes" id="UP000185669"/>
    </source>
</evidence>
<dbReference type="PANTHER" id="PTHR33376">
    <property type="match status" value="1"/>
</dbReference>
<feature type="chain" id="PRO_5013065921" evidence="2">
    <location>
        <begin position="24"/>
        <end position="347"/>
    </location>
</feature>
<name>A0A1N7AHC0_9FIRM</name>
<dbReference type="RefSeq" id="WP_076545789.1">
    <property type="nucleotide sequence ID" value="NZ_FTNC01000023.1"/>
</dbReference>
<dbReference type="AlphaFoldDB" id="A0A1N7AHC0"/>
<dbReference type="GO" id="GO:0030288">
    <property type="term" value="C:outer membrane-bounded periplasmic space"/>
    <property type="evidence" value="ECO:0007669"/>
    <property type="project" value="InterPro"/>
</dbReference>
<dbReference type="GO" id="GO:0055085">
    <property type="term" value="P:transmembrane transport"/>
    <property type="evidence" value="ECO:0007669"/>
    <property type="project" value="InterPro"/>
</dbReference>
<protein>
    <submittedName>
        <fullName evidence="3">Tripartite ATP-independent transporter solute receptor, DctP family</fullName>
    </submittedName>
</protein>
<proteinExistence type="predicted"/>
<dbReference type="CDD" id="cd13677">
    <property type="entry name" value="PBP2_TRAP_SBP_like_6"/>
    <property type="match status" value="1"/>
</dbReference>
<keyword evidence="1 2" id="KW-0732">Signal</keyword>
<dbReference type="PANTHER" id="PTHR33376:SF18">
    <property type="entry name" value="2,3-DIKETO-L-GULONATE-BINDING PERIPLASMIC PROTEIN YIAO"/>
    <property type="match status" value="1"/>
</dbReference>
<keyword evidence="4" id="KW-1185">Reference proteome</keyword>
<dbReference type="Proteomes" id="UP000185669">
    <property type="component" value="Unassembled WGS sequence"/>
</dbReference>
<dbReference type="NCBIfam" id="NF037995">
    <property type="entry name" value="TRAP_S1"/>
    <property type="match status" value="1"/>
</dbReference>